<evidence type="ECO:0000256" key="5">
    <source>
        <dbReference type="ARBA" id="ARBA00022737"/>
    </source>
</evidence>
<proteinExistence type="predicted"/>
<dbReference type="InterPro" id="IPR016024">
    <property type="entry name" value="ARM-type_fold"/>
</dbReference>
<evidence type="ECO:0000256" key="4">
    <source>
        <dbReference type="ARBA" id="ARBA00022490"/>
    </source>
</evidence>
<reference evidence="9 10" key="1">
    <citation type="journal article" date="2019" name="Nat. Plants">
        <title>Stout camphor tree genome fills gaps in understanding of flowering plant genome evolution.</title>
        <authorList>
            <person name="Chaw S.M."/>
            <person name="Liu Y.C."/>
            <person name="Wu Y.W."/>
            <person name="Wang H.Y."/>
            <person name="Lin C.I."/>
            <person name="Wu C.S."/>
            <person name="Ke H.M."/>
            <person name="Chang L.Y."/>
            <person name="Hsu C.Y."/>
            <person name="Yang H.T."/>
            <person name="Sudianto E."/>
            <person name="Hsu M.H."/>
            <person name="Wu K.P."/>
            <person name="Wang L.N."/>
            <person name="Leebens-Mack J.H."/>
            <person name="Tsai I.J."/>
        </authorList>
    </citation>
    <scope>NUCLEOTIDE SEQUENCE [LARGE SCALE GENOMIC DNA]</scope>
    <source>
        <strain evidence="10">cv. Chaw 1501</strain>
        <tissue evidence="9">Young leaves</tissue>
    </source>
</reference>
<dbReference type="STRING" id="337451.A0A443NEU4"/>
<dbReference type="Pfam" id="PF25574">
    <property type="entry name" value="TPR_IMB1"/>
    <property type="match status" value="1"/>
</dbReference>
<dbReference type="Pfam" id="PF25780">
    <property type="entry name" value="TPR_IPO5"/>
    <property type="match status" value="1"/>
</dbReference>
<dbReference type="InterPro" id="IPR041653">
    <property type="entry name" value="Importin_rep_4"/>
</dbReference>
<dbReference type="Proteomes" id="UP000283530">
    <property type="component" value="Unassembled WGS sequence"/>
</dbReference>
<protein>
    <submittedName>
        <fullName evidence="9">Putative importin-5</fullName>
    </submittedName>
</protein>
<dbReference type="Gene3D" id="1.25.10.10">
    <property type="entry name" value="Leucine-rich Repeat Variant"/>
    <property type="match status" value="1"/>
</dbReference>
<comment type="caution">
    <text evidence="9">The sequence shown here is derived from an EMBL/GenBank/DDBJ whole genome shotgun (WGS) entry which is preliminary data.</text>
</comment>
<organism evidence="9 10">
    <name type="scientific">Cinnamomum micranthum f. kanehirae</name>
    <dbReference type="NCBI Taxonomy" id="337451"/>
    <lineage>
        <taxon>Eukaryota</taxon>
        <taxon>Viridiplantae</taxon>
        <taxon>Streptophyta</taxon>
        <taxon>Embryophyta</taxon>
        <taxon>Tracheophyta</taxon>
        <taxon>Spermatophyta</taxon>
        <taxon>Magnoliopsida</taxon>
        <taxon>Magnoliidae</taxon>
        <taxon>Laurales</taxon>
        <taxon>Lauraceae</taxon>
        <taxon>Cinnamomum</taxon>
    </lineage>
</organism>
<dbReference type="SUPFAM" id="SSF48371">
    <property type="entry name" value="ARM repeat"/>
    <property type="match status" value="2"/>
</dbReference>
<keyword evidence="10" id="KW-1185">Reference proteome</keyword>
<dbReference type="AlphaFoldDB" id="A0A443NEU4"/>
<dbReference type="EMBL" id="QPKB01000002">
    <property type="protein sequence ID" value="RWR77066.1"/>
    <property type="molecule type" value="Genomic_DNA"/>
</dbReference>
<evidence type="ECO:0000259" key="8">
    <source>
        <dbReference type="SMART" id="SM01349"/>
    </source>
</evidence>
<dbReference type="Pfam" id="PF18808">
    <property type="entry name" value="Importin_rep_4"/>
    <property type="match status" value="1"/>
</dbReference>
<evidence type="ECO:0000256" key="1">
    <source>
        <dbReference type="ARBA" id="ARBA00004123"/>
    </source>
</evidence>
<keyword evidence="3" id="KW-0813">Transport</keyword>
<dbReference type="GO" id="GO:0006606">
    <property type="term" value="P:protein import into nucleus"/>
    <property type="evidence" value="ECO:0007669"/>
    <property type="project" value="InterPro"/>
</dbReference>
<sequence length="1134" mass="126941">MRTRELKNTSNSSKLFDLSSFIFYSLNSLKSMDNLDVQVQILLTDAAPFEYVISHLMSAHNESRVQAEHFFNACKQKDPETLLLKLVHILQHGSEDGLRSMAAVLLRKNIALWPSLRIASQGKVKEQLLSCLVSEVVRSVWKVLCDTIAELASYIFYEDVWPELLPFLFRCSASADYTLKEKSLLVLGQLKPHVHSDIRMQLDMIHRVLHQCLSITMPHQVQLAAVHTFASFIQSLDVNEMYMFQDFLTLMMQCLISSFGDHNETVAQEVLEALIEVAGSAPGFLREQFHKILNLMIGIVEVQGLEDGTRHLALEFVLTLSEARGYASRMMRTLTQLISRLFAFLLNLLEDVEDNASWFTADTKDMNAGLSNNFILGKEGVDRLSISLGGKIVFPIMYEKVVSYMNDSDWKKRHAALIALSQTAEGCRKVMIKELESVVHMVLVSFGDPHIRVRWAAINAMGQLYMDFGLEVSQHFHQKIAPVLIDAVGDFQNTRIQAQAAAAIVSFCKVCSADDLKPWLYGLTEKLLLLIKNGKCMQQEIALTALAAVAESAQSAFQVYYDSAMPYLKHIYHAMDATDLLLQAKTMDCISVIGLAVGKDKFSQDAKEVMNVLLYLITSISDFDDPTASCLLQTSSRICKCLGKDFRPYMDVVMTALLEVIKLNDGVSVTHANDMVEQVMDGHYDREAVTLGNKRISFNISLLESKAIACDVLFCYLDELKEEFYPWMEKVLPIVASLLTFPFHAMVRMAAVSAMPQLLFVAKSAVSKGLAEGHNASYLEELSDHVISSLVQVLAKEQVPDVLIKVLGSLEESLQISRTVPDGRVQEIVDGLKDVLTASMIRTKDRQELKVSNDFDDEELELLQEEDVEEEAIFLQVSNCIGTLAKLQQSAFASYFNELVPFVTPMLDKALTSEEKCVAICTFNDVAEHCGTSAARYYGIFLPFLIEASVDVDADVRQAAVYGLGICAKNGDAQLEFFIKEALRALNHVISHQSAFQFENRMATDNAISALGKICEYRRDCIDATQVIPVWLCHLPIRNDLREAKVLHQLLFSMVARLDPLLLGQSYQNLPKILSVFAEIIIDGGDLASEEMLAAIPGLLQKLRRAMEPAAFAHLWESLPPESRKILYPVLEHS</sequence>
<evidence type="ECO:0000256" key="7">
    <source>
        <dbReference type="ARBA" id="ARBA00023242"/>
    </source>
</evidence>
<dbReference type="GO" id="GO:0005634">
    <property type="term" value="C:nucleus"/>
    <property type="evidence" value="ECO:0007669"/>
    <property type="project" value="UniProtKB-SubCell"/>
</dbReference>
<comment type="subcellular location">
    <subcellularLocation>
        <location evidence="2">Cytoplasm</location>
    </subcellularLocation>
    <subcellularLocation>
        <location evidence="1">Nucleus</location>
    </subcellularLocation>
</comment>
<dbReference type="OrthoDB" id="543373at2759"/>
<dbReference type="InterPro" id="IPR058584">
    <property type="entry name" value="IMB1_TNPO1-like_TPR"/>
</dbReference>
<dbReference type="InterPro" id="IPR011989">
    <property type="entry name" value="ARM-like"/>
</dbReference>
<feature type="domain" description="TOG" evidence="8">
    <location>
        <begin position="379"/>
        <end position="630"/>
    </location>
</feature>
<evidence type="ECO:0000256" key="6">
    <source>
        <dbReference type="ARBA" id="ARBA00022927"/>
    </source>
</evidence>
<dbReference type="Pfam" id="PF18829">
    <property type="entry name" value="Importin_rep_6"/>
    <property type="match status" value="1"/>
</dbReference>
<name>A0A443NEU4_9MAGN</name>
<keyword evidence="6" id="KW-0653">Protein transport</keyword>
<dbReference type="InterPro" id="IPR057672">
    <property type="entry name" value="TPR_IPO4/5"/>
</dbReference>
<dbReference type="InterPro" id="IPR034085">
    <property type="entry name" value="TOG"/>
</dbReference>
<dbReference type="PANTHER" id="PTHR10527">
    <property type="entry name" value="IMPORTIN BETA"/>
    <property type="match status" value="1"/>
</dbReference>
<evidence type="ECO:0000313" key="10">
    <source>
        <dbReference type="Proteomes" id="UP000283530"/>
    </source>
</evidence>
<gene>
    <name evidence="9" type="ORF">CKAN_00553900</name>
</gene>
<accession>A0A443NEU4</accession>
<keyword evidence="4" id="KW-0963">Cytoplasm</keyword>
<dbReference type="InterPro" id="IPR040122">
    <property type="entry name" value="Importin_beta"/>
</dbReference>
<keyword evidence="5" id="KW-0677">Repeat</keyword>
<keyword evidence="7" id="KW-0539">Nucleus</keyword>
<dbReference type="InterPro" id="IPR041389">
    <property type="entry name" value="Importin_rep_6"/>
</dbReference>
<dbReference type="SMART" id="SM01349">
    <property type="entry name" value="TOG"/>
    <property type="match status" value="1"/>
</dbReference>
<evidence type="ECO:0000256" key="3">
    <source>
        <dbReference type="ARBA" id="ARBA00022448"/>
    </source>
</evidence>
<dbReference type="GO" id="GO:0005737">
    <property type="term" value="C:cytoplasm"/>
    <property type="evidence" value="ECO:0007669"/>
    <property type="project" value="UniProtKB-SubCell"/>
</dbReference>
<evidence type="ECO:0000313" key="9">
    <source>
        <dbReference type="EMBL" id="RWR77066.1"/>
    </source>
</evidence>
<evidence type="ECO:0000256" key="2">
    <source>
        <dbReference type="ARBA" id="ARBA00004496"/>
    </source>
</evidence>